<proteinExistence type="predicted"/>
<feature type="transmembrane region" description="Helical" evidence="1">
    <location>
        <begin position="90"/>
        <end position="109"/>
    </location>
</feature>
<evidence type="ECO:0000256" key="1">
    <source>
        <dbReference type="SAM" id="Phobius"/>
    </source>
</evidence>
<feature type="transmembrane region" description="Helical" evidence="1">
    <location>
        <begin position="58"/>
        <end position="78"/>
    </location>
</feature>
<keyword evidence="1" id="KW-0812">Transmembrane</keyword>
<keyword evidence="3" id="KW-1185">Reference proteome</keyword>
<evidence type="ECO:0000313" key="3">
    <source>
        <dbReference type="Proteomes" id="UP000799640"/>
    </source>
</evidence>
<keyword evidence="1" id="KW-1133">Transmembrane helix</keyword>
<dbReference type="AlphaFoldDB" id="A0A6G1HJ58"/>
<dbReference type="EMBL" id="ML996710">
    <property type="protein sequence ID" value="KAF2395877.1"/>
    <property type="molecule type" value="Genomic_DNA"/>
</dbReference>
<gene>
    <name evidence="2" type="ORF">EJ06DRAFT_257677</name>
</gene>
<evidence type="ECO:0000313" key="2">
    <source>
        <dbReference type="EMBL" id="KAF2395877.1"/>
    </source>
</evidence>
<name>A0A6G1HJ58_9PEZI</name>
<feature type="transmembrane region" description="Helical" evidence="1">
    <location>
        <begin position="115"/>
        <end position="137"/>
    </location>
</feature>
<dbReference type="Proteomes" id="UP000799640">
    <property type="component" value="Unassembled WGS sequence"/>
</dbReference>
<organism evidence="2 3">
    <name type="scientific">Trichodelitschia bisporula</name>
    <dbReference type="NCBI Taxonomy" id="703511"/>
    <lineage>
        <taxon>Eukaryota</taxon>
        <taxon>Fungi</taxon>
        <taxon>Dikarya</taxon>
        <taxon>Ascomycota</taxon>
        <taxon>Pezizomycotina</taxon>
        <taxon>Dothideomycetes</taxon>
        <taxon>Dothideomycetes incertae sedis</taxon>
        <taxon>Phaeotrichales</taxon>
        <taxon>Phaeotrichaceae</taxon>
        <taxon>Trichodelitschia</taxon>
    </lineage>
</organism>
<reference evidence="2" key="1">
    <citation type="journal article" date="2020" name="Stud. Mycol.">
        <title>101 Dothideomycetes genomes: a test case for predicting lifestyles and emergence of pathogens.</title>
        <authorList>
            <person name="Haridas S."/>
            <person name="Albert R."/>
            <person name="Binder M."/>
            <person name="Bloem J."/>
            <person name="Labutti K."/>
            <person name="Salamov A."/>
            <person name="Andreopoulos B."/>
            <person name="Baker S."/>
            <person name="Barry K."/>
            <person name="Bills G."/>
            <person name="Bluhm B."/>
            <person name="Cannon C."/>
            <person name="Castanera R."/>
            <person name="Culley D."/>
            <person name="Daum C."/>
            <person name="Ezra D."/>
            <person name="Gonzalez J."/>
            <person name="Henrissat B."/>
            <person name="Kuo A."/>
            <person name="Liang C."/>
            <person name="Lipzen A."/>
            <person name="Lutzoni F."/>
            <person name="Magnuson J."/>
            <person name="Mondo S."/>
            <person name="Nolan M."/>
            <person name="Ohm R."/>
            <person name="Pangilinan J."/>
            <person name="Park H.-J."/>
            <person name="Ramirez L."/>
            <person name="Alfaro M."/>
            <person name="Sun H."/>
            <person name="Tritt A."/>
            <person name="Yoshinaga Y."/>
            <person name="Zwiers L.-H."/>
            <person name="Turgeon B."/>
            <person name="Goodwin S."/>
            <person name="Spatafora J."/>
            <person name="Crous P."/>
            <person name="Grigoriev I."/>
        </authorList>
    </citation>
    <scope>NUCLEOTIDE SEQUENCE</scope>
    <source>
        <strain evidence="2">CBS 262.69</strain>
    </source>
</reference>
<sequence length="193" mass="22411">MRDQQKRHCITSWTEVYTASQYSQLIRRTHYTFKPSSPHSLMALNLSSSAPDEMAEKIMYPFLFIMASIVAVIILRGARHLPGPKKDLAWLMYVVAAEFLILGFIPLALSPYLSLLARCAAACCFPLFVALEFRFCILPGSRALQMMNERNVAGFLHPEAAPQLRRRDDIRRFRRRHRPKARVFMPWMRNEPR</sequence>
<keyword evidence="1" id="KW-0472">Membrane</keyword>
<protein>
    <submittedName>
        <fullName evidence="2">Uncharacterized protein</fullName>
    </submittedName>
</protein>
<accession>A0A6G1HJ58</accession>